<evidence type="ECO:0000313" key="1">
    <source>
        <dbReference type="EMBL" id="MBD2614641.1"/>
    </source>
</evidence>
<evidence type="ECO:0000313" key="2">
    <source>
        <dbReference type="Proteomes" id="UP000606396"/>
    </source>
</evidence>
<dbReference type="Gene3D" id="1.10.10.10">
    <property type="entry name" value="Winged helix-like DNA-binding domain superfamily/Winged helix DNA-binding domain"/>
    <property type="match status" value="1"/>
</dbReference>
<dbReference type="RefSeq" id="WP_190951563.1">
    <property type="nucleotide sequence ID" value="NZ_JACJTC010000020.1"/>
</dbReference>
<keyword evidence="2" id="KW-1185">Reference proteome</keyword>
<dbReference type="EMBL" id="JACJTC010000020">
    <property type="protein sequence ID" value="MBD2614641.1"/>
    <property type="molecule type" value="Genomic_DNA"/>
</dbReference>
<dbReference type="Proteomes" id="UP000606396">
    <property type="component" value="Unassembled WGS sequence"/>
</dbReference>
<proteinExistence type="predicted"/>
<dbReference type="Pfam" id="PF04255">
    <property type="entry name" value="DUF433"/>
    <property type="match status" value="1"/>
</dbReference>
<dbReference type="InterPro" id="IPR036388">
    <property type="entry name" value="WH-like_DNA-bd_sf"/>
</dbReference>
<protein>
    <submittedName>
        <fullName evidence="1">DUF433 domain-containing protein</fullName>
    </submittedName>
</protein>
<name>A0ABR8HH30_NOSPU</name>
<gene>
    <name evidence="1" type="ORF">H6G94_25775</name>
</gene>
<sequence length="109" mass="12460">MNLILERETPPLREDETGAIRVGNSRVLLEIVIRAFQDGASPESIVQRYSTLSLSDVYSTIGYYLRHKNAVETYLNRREQLAESVQQRLSNVQPDLSLIRSRLLGQQQS</sequence>
<accession>A0ABR8HH30</accession>
<reference evidence="1 2" key="1">
    <citation type="journal article" date="2020" name="ISME J.">
        <title>Comparative genomics reveals insights into cyanobacterial evolution and habitat adaptation.</title>
        <authorList>
            <person name="Chen M.Y."/>
            <person name="Teng W.K."/>
            <person name="Zhao L."/>
            <person name="Hu C.X."/>
            <person name="Zhou Y.K."/>
            <person name="Han B.P."/>
            <person name="Song L.R."/>
            <person name="Shu W.S."/>
        </authorList>
    </citation>
    <scope>NUCLEOTIDE SEQUENCE [LARGE SCALE GENOMIC DNA]</scope>
    <source>
        <strain evidence="1 2">FACHB-252</strain>
    </source>
</reference>
<dbReference type="SUPFAM" id="SSF46689">
    <property type="entry name" value="Homeodomain-like"/>
    <property type="match status" value="1"/>
</dbReference>
<comment type="caution">
    <text evidence="1">The sequence shown here is derived from an EMBL/GenBank/DDBJ whole genome shotgun (WGS) entry which is preliminary data.</text>
</comment>
<dbReference type="InterPro" id="IPR007367">
    <property type="entry name" value="DUF433"/>
</dbReference>
<dbReference type="InterPro" id="IPR009057">
    <property type="entry name" value="Homeodomain-like_sf"/>
</dbReference>
<organism evidence="1 2">
    <name type="scientific">Nostoc punctiforme FACHB-252</name>
    <dbReference type="NCBI Taxonomy" id="1357509"/>
    <lineage>
        <taxon>Bacteria</taxon>
        <taxon>Bacillati</taxon>
        <taxon>Cyanobacteriota</taxon>
        <taxon>Cyanophyceae</taxon>
        <taxon>Nostocales</taxon>
        <taxon>Nostocaceae</taxon>
        <taxon>Nostoc</taxon>
    </lineage>
</organism>